<reference evidence="4 5" key="1">
    <citation type="submission" date="2025-04" db="UniProtKB">
        <authorList>
            <consortium name="RefSeq"/>
        </authorList>
    </citation>
    <scope>IDENTIFICATION</scope>
</reference>
<feature type="region of interest" description="Disordered" evidence="1">
    <location>
        <begin position="82"/>
        <end position="116"/>
    </location>
</feature>
<feature type="region of interest" description="Disordered" evidence="1">
    <location>
        <begin position="268"/>
        <end position="486"/>
    </location>
</feature>
<dbReference type="RefSeq" id="XP_010936363.1">
    <property type="nucleotide sequence ID" value="XM_010938061.2"/>
</dbReference>
<dbReference type="OrthoDB" id="766386at2759"/>
<keyword evidence="3" id="KW-1185">Reference proteome</keyword>
<feature type="compositionally biased region" description="Basic and acidic residues" evidence="1">
    <location>
        <begin position="288"/>
        <end position="297"/>
    </location>
</feature>
<feature type="compositionally biased region" description="Basic and acidic residues" evidence="1">
    <location>
        <begin position="94"/>
        <end position="106"/>
    </location>
</feature>
<name>A0A6I9SAX0_ELAGV</name>
<feature type="compositionally biased region" description="Low complexity" evidence="1">
    <location>
        <begin position="440"/>
        <end position="450"/>
    </location>
</feature>
<evidence type="ECO:0000313" key="3">
    <source>
        <dbReference type="Proteomes" id="UP000504607"/>
    </source>
</evidence>
<dbReference type="PANTHER" id="PTHR33349">
    <property type="entry name" value="EMB|CAB62594.1"/>
    <property type="match status" value="1"/>
</dbReference>
<dbReference type="KEGG" id="egu:105056001"/>
<gene>
    <name evidence="4 5" type="primary">LOC105056001</name>
</gene>
<evidence type="ECO:0000313" key="5">
    <source>
        <dbReference type="RefSeq" id="XP_019710173.1"/>
    </source>
</evidence>
<feature type="domain" description="Calmodulin-binding" evidence="2">
    <location>
        <begin position="488"/>
        <end position="601"/>
    </location>
</feature>
<dbReference type="Pfam" id="PF07839">
    <property type="entry name" value="CaM_binding"/>
    <property type="match status" value="1"/>
</dbReference>
<dbReference type="GO" id="GO:0005516">
    <property type="term" value="F:calmodulin binding"/>
    <property type="evidence" value="ECO:0007669"/>
    <property type="project" value="InterPro"/>
</dbReference>
<evidence type="ECO:0000259" key="2">
    <source>
        <dbReference type="SMART" id="SM01054"/>
    </source>
</evidence>
<feature type="compositionally biased region" description="Polar residues" evidence="1">
    <location>
        <begin position="29"/>
        <end position="44"/>
    </location>
</feature>
<feature type="region of interest" description="Disordered" evidence="1">
    <location>
        <begin position="21"/>
        <end position="48"/>
    </location>
</feature>
<dbReference type="AlphaFoldDB" id="A0A6I9SAX0"/>
<dbReference type="RefSeq" id="XP_019710173.1">
    <property type="nucleotide sequence ID" value="XM_019854614.2"/>
</dbReference>
<dbReference type="PANTHER" id="PTHR33349:SF41">
    <property type="entry name" value="EMB|CAB62594.1"/>
    <property type="match status" value="1"/>
</dbReference>
<proteinExistence type="predicted"/>
<dbReference type="SMART" id="SM01054">
    <property type="entry name" value="CaM_binding"/>
    <property type="match status" value="1"/>
</dbReference>
<dbReference type="GeneID" id="105056001"/>
<dbReference type="Proteomes" id="UP000504607">
    <property type="component" value="Chromosome 13"/>
</dbReference>
<protein>
    <submittedName>
        <fullName evidence="4 5">Uncharacterized protein LOC105056001</fullName>
    </submittedName>
</protein>
<evidence type="ECO:0000256" key="1">
    <source>
        <dbReference type="SAM" id="MobiDB-lite"/>
    </source>
</evidence>
<accession>A0A6I9SAX0</accession>
<feature type="compositionally biased region" description="Acidic residues" evidence="1">
    <location>
        <begin position="429"/>
        <end position="439"/>
    </location>
</feature>
<dbReference type="InterPro" id="IPR012417">
    <property type="entry name" value="CaM-bd_dom_pln"/>
</dbReference>
<feature type="compositionally biased region" description="Polar residues" evidence="1">
    <location>
        <begin position="416"/>
        <end position="425"/>
    </location>
</feature>
<evidence type="ECO:0000313" key="4">
    <source>
        <dbReference type="RefSeq" id="XP_010936363.1"/>
    </source>
</evidence>
<organism evidence="3 4">
    <name type="scientific">Elaeis guineensis var. tenera</name>
    <name type="common">Oil palm</name>
    <dbReference type="NCBI Taxonomy" id="51953"/>
    <lineage>
        <taxon>Eukaryota</taxon>
        <taxon>Viridiplantae</taxon>
        <taxon>Streptophyta</taxon>
        <taxon>Embryophyta</taxon>
        <taxon>Tracheophyta</taxon>
        <taxon>Spermatophyta</taxon>
        <taxon>Magnoliopsida</taxon>
        <taxon>Liliopsida</taxon>
        <taxon>Arecaceae</taxon>
        <taxon>Arecoideae</taxon>
        <taxon>Cocoseae</taxon>
        <taxon>Elaeidinae</taxon>
        <taxon>Elaeis</taxon>
    </lineage>
</organism>
<feature type="compositionally biased region" description="Polar residues" evidence="1">
    <location>
        <begin position="349"/>
        <end position="359"/>
    </location>
</feature>
<sequence>MDEEARERGIISGTLGIVEPKGGERINWTGKTSSRGSPSFSNSDAKPLPRYLQTSVKSCHDFCKYGRKHGFEGKERHSFLRRSRNNVVTGEEQNEAKALDFGERGKRPVSKPKASPMQRIEFSDKPKAIKNKALSATKGPGFLEKHVSKELQTLSPGHKNIASGKRAILAASPENEQIKLKSLDTRGRKERQIIKQRSPLQTKTFLNKPKVLKQKDPSRGNEVDACGKPGTMKEKTVLSAKKAMASVKPKLLRQISVKKPVTAAKPVIIKPKATGPPKSIGISAKPEISLKAKKTPEVKSASPLTPSAGLASRRNREHKTSQVLGKTKVGEGKVLRPSTASLPAKSARNGVSNLQLTKHTNAKLATPVKGQENVENTAHDSGEKVEKAEHDIDGNEEKTLFVIEPKEENADLDLMQQISDGHQTLESISLDEEEVEEPESVSGFSKSSESLFDDVGTESNSSDELSKGEDRRRPRRTSTIHPEDNIPAPYRLKFRRGRVIELQPESNGPRRLIFRRRGVAGENPNGRLVGRRSFRRRNGMDVSNDPNPQAQGVVLRHQDEQGKKGTQSLFNNVIEETASKLVETRKSKVKALVGAFETVISLQDSKPASTA</sequence>
<feature type="compositionally biased region" description="Basic and acidic residues" evidence="1">
    <location>
        <begin position="377"/>
        <end position="409"/>
    </location>
</feature>